<dbReference type="Proteomes" id="UP000823775">
    <property type="component" value="Unassembled WGS sequence"/>
</dbReference>
<dbReference type="EMBL" id="JACEIK010000946">
    <property type="protein sequence ID" value="MCD7464204.1"/>
    <property type="molecule type" value="Genomic_DNA"/>
</dbReference>
<keyword evidence="2" id="KW-1185">Reference proteome</keyword>
<evidence type="ECO:0000313" key="2">
    <source>
        <dbReference type="Proteomes" id="UP000823775"/>
    </source>
</evidence>
<name>A0ABS8SYR1_DATST</name>
<accession>A0ABS8SYR1</accession>
<proteinExistence type="predicted"/>
<evidence type="ECO:0000313" key="1">
    <source>
        <dbReference type="EMBL" id="MCD7464204.1"/>
    </source>
</evidence>
<sequence>MVTMENGKEAVFVVFKASKLLAHYEKLKAITMIKPQMLDVALYNFLSRKYLLERALIYGKELIEDAEIE</sequence>
<gene>
    <name evidence="1" type="ORF">HAX54_052285</name>
</gene>
<protein>
    <submittedName>
        <fullName evidence="1">Uncharacterized protein</fullName>
    </submittedName>
</protein>
<organism evidence="1 2">
    <name type="scientific">Datura stramonium</name>
    <name type="common">Jimsonweed</name>
    <name type="synonym">Common thornapple</name>
    <dbReference type="NCBI Taxonomy" id="4076"/>
    <lineage>
        <taxon>Eukaryota</taxon>
        <taxon>Viridiplantae</taxon>
        <taxon>Streptophyta</taxon>
        <taxon>Embryophyta</taxon>
        <taxon>Tracheophyta</taxon>
        <taxon>Spermatophyta</taxon>
        <taxon>Magnoliopsida</taxon>
        <taxon>eudicotyledons</taxon>
        <taxon>Gunneridae</taxon>
        <taxon>Pentapetalae</taxon>
        <taxon>asterids</taxon>
        <taxon>lamiids</taxon>
        <taxon>Solanales</taxon>
        <taxon>Solanaceae</taxon>
        <taxon>Solanoideae</taxon>
        <taxon>Datureae</taxon>
        <taxon>Datura</taxon>
    </lineage>
</organism>
<feature type="non-terminal residue" evidence="1">
    <location>
        <position position="69"/>
    </location>
</feature>
<comment type="caution">
    <text evidence="1">The sequence shown here is derived from an EMBL/GenBank/DDBJ whole genome shotgun (WGS) entry which is preliminary data.</text>
</comment>
<reference evidence="1 2" key="1">
    <citation type="journal article" date="2021" name="BMC Genomics">
        <title>Datura genome reveals duplications of psychoactive alkaloid biosynthetic genes and high mutation rate following tissue culture.</title>
        <authorList>
            <person name="Rajewski A."/>
            <person name="Carter-House D."/>
            <person name="Stajich J."/>
            <person name="Litt A."/>
        </authorList>
    </citation>
    <scope>NUCLEOTIDE SEQUENCE [LARGE SCALE GENOMIC DNA]</scope>
    <source>
        <strain evidence="1">AR-01</strain>
    </source>
</reference>